<keyword evidence="4" id="KW-1185">Reference proteome</keyword>
<dbReference type="EMBL" id="VRLW01000001">
    <property type="protein sequence ID" value="KAA1261796.1"/>
    <property type="molecule type" value="Genomic_DNA"/>
</dbReference>
<proteinExistence type="predicted"/>
<feature type="compositionally biased region" description="Basic and acidic residues" evidence="1">
    <location>
        <begin position="1"/>
        <end position="17"/>
    </location>
</feature>
<keyword evidence="2" id="KW-0472">Membrane</keyword>
<name>A0A5B1CMM0_9BACT</name>
<organism evidence="3 4">
    <name type="scientific">Rubripirellula obstinata</name>
    <dbReference type="NCBI Taxonomy" id="406547"/>
    <lineage>
        <taxon>Bacteria</taxon>
        <taxon>Pseudomonadati</taxon>
        <taxon>Planctomycetota</taxon>
        <taxon>Planctomycetia</taxon>
        <taxon>Pirellulales</taxon>
        <taxon>Pirellulaceae</taxon>
        <taxon>Rubripirellula</taxon>
    </lineage>
</organism>
<evidence type="ECO:0000313" key="4">
    <source>
        <dbReference type="Proteomes" id="UP000322699"/>
    </source>
</evidence>
<dbReference type="OrthoDB" id="223445at2"/>
<comment type="caution">
    <text evidence="3">The sequence shown here is derived from an EMBL/GenBank/DDBJ whole genome shotgun (WGS) entry which is preliminary data.</text>
</comment>
<sequence length="667" mass="72532">MNSDQDTNKHPGERPSDDELTPQESVALDALLSESVGGKVPPEFKDAILQKYHAGSAVDDAMKVAVTPVSRSQRQSERRRKSRRKLATLSALAIAGSLAAFFWVRPDLSFVKDFTVAQTQVPQPSVAPPNVPAPEIAASSEPTVVADAMLVERQPDEKFEQEDSAKPAKSAIVLNGEQEDKSGAGPRESLPAEPKLREPPHSVKLVSRNIEKDFKAYWKSAGVQPTDEANPAEVAERLSAALGIKVPVSALANHDAAANWLLNKDVGKAIAGTWWNQVTDGNFATLPADAQNRLQSGFARHLEPNSYFNGYLYRLISRTDTASNNFYTSMVPADGDATHPDMIANLASLTMNLDVSCTRCHDSMIGGNHGQKDYWGFAAAIDRGLRKSGGKLVRVENKPAKDVFYETMDRRGEATKPGVPVRWLGGDSSRSESTAKLDSIASWSNSLKGSPALAEGIVNSVWELVHGRPLSGQAAHPMSAPMSDDLLKVQKDLVDDLVRSGFDIRRTLALVMMSPTTRRGTPESLRDVWATDQSESHKKVIAFAGALPPSKAVPMLAKVDQSMRAIGSVMSMDGRSLLAQIGEGGTSTKRPQTIKALAWDFPDQADELPVQWLQSVQSMNAKIAHMCYLAGLEQVPQPIRRAADAMQKAGVDEPTLLHRVWWMAKEK</sequence>
<evidence type="ECO:0008006" key="5">
    <source>
        <dbReference type="Google" id="ProtNLM"/>
    </source>
</evidence>
<protein>
    <recommendedName>
        <fullName evidence="5">DUF1549 domain-containing protein</fullName>
    </recommendedName>
</protein>
<feature type="region of interest" description="Disordered" evidence="1">
    <location>
        <begin position="175"/>
        <end position="203"/>
    </location>
</feature>
<dbReference type="AlphaFoldDB" id="A0A5B1CMM0"/>
<gene>
    <name evidence="3" type="ORF">LF1_43560</name>
</gene>
<evidence type="ECO:0000256" key="2">
    <source>
        <dbReference type="SAM" id="Phobius"/>
    </source>
</evidence>
<evidence type="ECO:0000256" key="1">
    <source>
        <dbReference type="SAM" id="MobiDB-lite"/>
    </source>
</evidence>
<accession>A0A5B1CMM0</accession>
<dbReference type="RefSeq" id="WP_068260516.1">
    <property type="nucleotide sequence ID" value="NZ_LWSK01000017.1"/>
</dbReference>
<keyword evidence="2" id="KW-1133">Transmembrane helix</keyword>
<reference evidence="3 4" key="1">
    <citation type="submission" date="2019-08" db="EMBL/GenBank/DDBJ databases">
        <title>Deep-cultivation of Planctomycetes and their phenomic and genomic characterization uncovers novel biology.</title>
        <authorList>
            <person name="Wiegand S."/>
            <person name="Jogler M."/>
            <person name="Boedeker C."/>
            <person name="Pinto D."/>
            <person name="Vollmers J."/>
            <person name="Rivas-Marin E."/>
            <person name="Kohn T."/>
            <person name="Peeters S.H."/>
            <person name="Heuer A."/>
            <person name="Rast P."/>
            <person name="Oberbeckmann S."/>
            <person name="Bunk B."/>
            <person name="Jeske O."/>
            <person name="Meyerdierks A."/>
            <person name="Storesund J.E."/>
            <person name="Kallscheuer N."/>
            <person name="Luecker S."/>
            <person name="Lage O.M."/>
            <person name="Pohl T."/>
            <person name="Merkel B.J."/>
            <person name="Hornburger P."/>
            <person name="Mueller R.-W."/>
            <person name="Bruemmer F."/>
            <person name="Labrenz M."/>
            <person name="Spormann A.M."/>
            <person name="Op Den Camp H."/>
            <person name="Overmann J."/>
            <person name="Amann R."/>
            <person name="Jetten M.S.M."/>
            <person name="Mascher T."/>
            <person name="Medema M.H."/>
            <person name="Devos D.P."/>
            <person name="Kaster A.-K."/>
            <person name="Ovreas L."/>
            <person name="Rohde M."/>
            <person name="Galperin M.Y."/>
            <person name="Jogler C."/>
        </authorList>
    </citation>
    <scope>NUCLEOTIDE SEQUENCE [LARGE SCALE GENOMIC DNA]</scope>
    <source>
        <strain evidence="3 4">LF1</strain>
    </source>
</reference>
<evidence type="ECO:0000313" key="3">
    <source>
        <dbReference type="EMBL" id="KAA1261796.1"/>
    </source>
</evidence>
<feature type="region of interest" description="Disordered" evidence="1">
    <location>
        <begin position="1"/>
        <end position="25"/>
    </location>
</feature>
<feature type="transmembrane region" description="Helical" evidence="2">
    <location>
        <begin position="86"/>
        <end position="104"/>
    </location>
</feature>
<keyword evidence="2" id="KW-0812">Transmembrane</keyword>
<dbReference type="Proteomes" id="UP000322699">
    <property type="component" value="Unassembled WGS sequence"/>
</dbReference>